<sequence length="101" mass="11104">MKQINTPLFTAEDVYTALNAIRERLDSLAKLPTDSGSVVWASQATLAKRYDTSKSTICRILAEAVSAGKVQMIRPNNGVQKYHVAELDSYMVSISGNLNKQ</sequence>
<organism evidence="1 2">
    <name type="scientific">Akkermansia biwaensis</name>
    <dbReference type="NCBI Taxonomy" id="2946555"/>
    <lineage>
        <taxon>Bacteria</taxon>
        <taxon>Pseudomonadati</taxon>
        <taxon>Verrucomicrobiota</taxon>
        <taxon>Verrucomicrobiia</taxon>
        <taxon>Verrucomicrobiales</taxon>
        <taxon>Akkermansiaceae</taxon>
        <taxon>Akkermansia</taxon>
    </lineage>
</organism>
<evidence type="ECO:0000313" key="2">
    <source>
        <dbReference type="Proteomes" id="UP001062263"/>
    </source>
</evidence>
<reference evidence="1" key="1">
    <citation type="submission" date="2022-06" db="EMBL/GenBank/DDBJ databases">
        <title>Akkermansia biwalacus sp. nov., an anaerobic mucin-degrading bacterium isolated from human intestine.</title>
        <authorList>
            <person name="Kobayashi Y."/>
            <person name="Inoue S."/>
            <person name="Kawahara T."/>
            <person name="Kohda N."/>
        </authorList>
    </citation>
    <scope>NUCLEOTIDE SEQUENCE</scope>
    <source>
        <strain evidence="1">WON2089</strain>
    </source>
</reference>
<evidence type="ECO:0000313" key="1">
    <source>
        <dbReference type="EMBL" id="BDL43158.1"/>
    </source>
</evidence>
<name>A0ABN6QGN4_9BACT</name>
<dbReference type="EMBL" id="AP025943">
    <property type="protein sequence ID" value="BDL43158.1"/>
    <property type="molecule type" value="Genomic_DNA"/>
</dbReference>
<keyword evidence="2" id="KW-1185">Reference proteome</keyword>
<dbReference type="RefSeq" id="WP_215434480.1">
    <property type="nucleotide sequence ID" value="NZ_AP025943.1"/>
</dbReference>
<gene>
    <name evidence="1" type="ORF">Abiwalacus_07320</name>
</gene>
<dbReference type="Pfam" id="PF13730">
    <property type="entry name" value="HTH_36"/>
    <property type="match status" value="1"/>
</dbReference>
<dbReference type="Proteomes" id="UP001062263">
    <property type="component" value="Chromosome"/>
</dbReference>
<evidence type="ECO:0008006" key="3">
    <source>
        <dbReference type="Google" id="ProtNLM"/>
    </source>
</evidence>
<proteinExistence type="predicted"/>
<accession>A0ABN6QGN4</accession>
<protein>
    <recommendedName>
        <fullName evidence="3">Helix-turn-helix domain-containing protein</fullName>
    </recommendedName>
</protein>